<protein>
    <recommendedName>
        <fullName evidence="4">Response regulatory domain-containing protein</fullName>
    </recommendedName>
</protein>
<dbReference type="PANTHER" id="PTHR43874:SF7">
    <property type="entry name" value="TWO-COMPONENT RESPONSE REGULATOR ARR10"/>
    <property type="match status" value="1"/>
</dbReference>
<gene>
    <name evidence="2" type="ORF">QJS10_CPB04g00944</name>
</gene>
<dbReference type="SUPFAM" id="SSF52172">
    <property type="entry name" value="CheY-like"/>
    <property type="match status" value="1"/>
</dbReference>
<evidence type="ECO:0000256" key="1">
    <source>
        <dbReference type="ARBA" id="ARBA00023012"/>
    </source>
</evidence>
<evidence type="ECO:0000313" key="2">
    <source>
        <dbReference type="EMBL" id="KAK1319115.1"/>
    </source>
</evidence>
<dbReference type="PANTHER" id="PTHR43874">
    <property type="entry name" value="TWO-COMPONENT RESPONSE REGULATOR"/>
    <property type="match status" value="1"/>
</dbReference>
<reference evidence="2" key="2">
    <citation type="submission" date="2023-06" db="EMBL/GenBank/DDBJ databases">
        <authorList>
            <person name="Ma L."/>
            <person name="Liu K.-W."/>
            <person name="Li Z."/>
            <person name="Hsiao Y.-Y."/>
            <person name="Qi Y."/>
            <person name="Fu T."/>
            <person name="Tang G."/>
            <person name="Zhang D."/>
            <person name="Sun W.-H."/>
            <person name="Liu D.-K."/>
            <person name="Li Y."/>
            <person name="Chen G.-Z."/>
            <person name="Liu X.-D."/>
            <person name="Liao X.-Y."/>
            <person name="Jiang Y.-T."/>
            <person name="Yu X."/>
            <person name="Hao Y."/>
            <person name="Huang J."/>
            <person name="Zhao X.-W."/>
            <person name="Ke S."/>
            <person name="Chen Y.-Y."/>
            <person name="Wu W.-L."/>
            <person name="Hsu J.-L."/>
            <person name="Lin Y.-F."/>
            <person name="Huang M.-D."/>
            <person name="Li C.-Y."/>
            <person name="Huang L."/>
            <person name="Wang Z.-W."/>
            <person name="Zhao X."/>
            <person name="Zhong W.-Y."/>
            <person name="Peng D.-H."/>
            <person name="Ahmad S."/>
            <person name="Lan S."/>
            <person name="Zhang J.-S."/>
            <person name="Tsai W.-C."/>
            <person name="Van De Peer Y."/>
            <person name="Liu Z.-J."/>
        </authorList>
    </citation>
    <scope>NUCLEOTIDE SEQUENCE</scope>
    <source>
        <strain evidence="2">CP</strain>
        <tissue evidence="2">Leaves</tissue>
    </source>
</reference>
<dbReference type="AlphaFoldDB" id="A0AAV9EZE5"/>
<dbReference type="GO" id="GO:0000160">
    <property type="term" value="P:phosphorelay signal transduction system"/>
    <property type="evidence" value="ECO:0007669"/>
    <property type="project" value="UniProtKB-KW"/>
</dbReference>
<organism evidence="2 3">
    <name type="scientific">Acorus calamus</name>
    <name type="common">Sweet flag</name>
    <dbReference type="NCBI Taxonomy" id="4465"/>
    <lineage>
        <taxon>Eukaryota</taxon>
        <taxon>Viridiplantae</taxon>
        <taxon>Streptophyta</taxon>
        <taxon>Embryophyta</taxon>
        <taxon>Tracheophyta</taxon>
        <taxon>Spermatophyta</taxon>
        <taxon>Magnoliopsida</taxon>
        <taxon>Liliopsida</taxon>
        <taxon>Acoraceae</taxon>
        <taxon>Acorus</taxon>
    </lineage>
</organism>
<dbReference type="EMBL" id="JAUJYO010000004">
    <property type="protein sequence ID" value="KAK1319115.1"/>
    <property type="molecule type" value="Genomic_DNA"/>
</dbReference>
<dbReference type="Proteomes" id="UP001180020">
    <property type="component" value="Unassembled WGS sequence"/>
</dbReference>
<dbReference type="Gene3D" id="3.40.50.2300">
    <property type="match status" value="1"/>
</dbReference>
<dbReference type="SUPFAM" id="SSF46689">
    <property type="entry name" value="Homeodomain-like"/>
    <property type="match status" value="1"/>
</dbReference>
<dbReference type="Gene3D" id="1.10.10.60">
    <property type="entry name" value="Homeodomain-like"/>
    <property type="match status" value="1"/>
</dbReference>
<name>A0AAV9EZE5_ACOCL</name>
<proteinExistence type="predicted"/>
<evidence type="ECO:0008006" key="4">
    <source>
        <dbReference type="Google" id="ProtNLM"/>
    </source>
</evidence>
<dbReference type="GO" id="GO:0009736">
    <property type="term" value="P:cytokinin-activated signaling pathway"/>
    <property type="evidence" value="ECO:0007669"/>
    <property type="project" value="InterPro"/>
</dbReference>
<dbReference type="InterPro" id="IPR011006">
    <property type="entry name" value="CheY-like_superfamily"/>
</dbReference>
<dbReference type="InterPro" id="IPR045279">
    <property type="entry name" value="ARR-like"/>
</dbReference>
<keyword evidence="3" id="KW-1185">Reference proteome</keyword>
<accession>A0AAV9EZE5</accession>
<evidence type="ECO:0000313" key="3">
    <source>
        <dbReference type="Proteomes" id="UP001180020"/>
    </source>
</evidence>
<keyword evidence="1" id="KW-0902">Two-component regulatory system</keyword>
<dbReference type="InterPro" id="IPR009057">
    <property type="entry name" value="Homeodomain-like_sf"/>
</dbReference>
<sequence length="215" mass="24865">MKMVSRDCKQFEVGMRVLVVDSDSKSLADLKHRLLVLKYRVTSCTNGGYASQLLLDKGVTFDLIMVDYKVPDLKEFDRLISSKVKVPIIDNDEERIIMNNELDEAPMEKQRLIWTDGLCEQFRKAVKQLGGIQNAKTNEILRLMENSEEVKKILREELKFFKPITRAHISSHLQKVKDHIKSGMLDAMDFQDMHNVNRSSNPTVQQPLQSSVYMY</sequence>
<reference evidence="2" key="1">
    <citation type="journal article" date="2023" name="Nat. Commun.">
        <title>Diploid and tetraploid genomes of Acorus and the evolution of monocots.</title>
        <authorList>
            <person name="Ma L."/>
            <person name="Liu K.W."/>
            <person name="Li Z."/>
            <person name="Hsiao Y.Y."/>
            <person name="Qi Y."/>
            <person name="Fu T."/>
            <person name="Tang G.D."/>
            <person name="Zhang D."/>
            <person name="Sun W.H."/>
            <person name="Liu D.K."/>
            <person name="Li Y."/>
            <person name="Chen G.Z."/>
            <person name="Liu X.D."/>
            <person name="Liao X.Y."/>
            <person name="Jiang Y.T."/>
            <person name="Yu X."/>
            <person name="Hao Y."/>
            <person name="Huang J."/>
            <person name="Zhao X.W."/>
            <person name="Ke S."/>
            <person name="Chen Y.Y."/>
            <person name="Wu W.L."/>
            <person name="Hsu J.L."/>
            <person name="Lin Y.F."/>
            <person name="Huang M.D."/>
            <person name="Li C.Y."/>
            <person name="Huang L."/>
            <person name="Wang Z.W."/>
            <person name="Zhao X."/>
            <person name="Zhong W.Y."/>
            <person name="Peng D.H."/>
            <person name="Ahmad S."/>
            <person name="Lan S."/>
            <person name="Zhang J.S."/>
            <person name="Tsai W.C."/>
            <person name="Van de Peer Y."/>
            <person name="Liu Z.J."/>
        </authorList>
    </citation>
    <scope>NUCLEOTIDE SEQUENCE</scope>
    <source>
        <strain evidence="2">CP</strain>
    </source>
</reference>
<comment type="caution">
    <text evidence="2">The sequence shown here is derived from an EMBL/GenBank/DDBJ whole genome shotgun (WGS) entry which is preliminary data.</text>
</comment>